<dbReference type="InterPro" id="IPR004304">
    <property type="entry name" value="FmdA_AmdA"/>
</dbReference>
<organism evidence="1 2">
    <name type="scientific">Thermoflexus hugenholtzii JAD2</name>
    <dbReference type="NCBI Taxonomy" id="877466"/>
    <lineage>
        <taxon>Bacteria</taxon>
        <taxon>Bacillati</taxon>
        <taxon>Chloroflexota</taxon>
        <taxon>Thermoflexia</taxon>
        <taxon>Thermoflexales</taxon>
        <taxon>Thermoflexaceae</taxon>
        <taxon>Thermoflexus</taxon>
    </lineage>
</organism>
<dbReference type="GO" id="GO:0016811">
    <property type="term" value="F:hydrolase activity, acting on carbon-nitrogen (but not peptide) bonds, in linear amides"/>
    <property type="evidence" value="ECO:0007669"/>
    <property type="project" value="InterPro"/>
</dbReference>
<proteinExistence type="predicted"/>
<evidence type="ECO:0000313" key="2">
    <source>
        <dbReference type="Proteomes" id="UP000197025"/>
    </source>
</evidence>
<dbReference type="Gene3D" id="2.60.120.580">
    <property type="entry name" value="Acetamidase/Formamidase-like domains"/>
    <property type="match status" value="1"/>
</dbReference>
<dbReference type="PANTHER" id="PTHR31891">
    <property type="entry name" value="FORMAMIDASE C869.04-RELATED"/>
    <property type="match status" value="1"/>
</dbReference>
<dbReference type="Gene3D" id="2.40.10.120">
    <property type="match status" value="1"/>
</dbReference>
<dbReference type="PANTHER" id="PTHR31891:SF1">
    <property type="entry name" value="FORMAMIDASE C869.04-RELATED"/>
    <property type="match status" value="1"/>
</dbReference>
<dbReference type="InParanoid" id="A0A212QW94"/>
<dbReference type="SUPFAM" id="SSF141130">
    <property type="entry name" value="Acetamidase/Formamidase-like"/>
    <property type="match status" value="1"/>
</dbReference>
<name>A0A212QW94_9CHLR</name>
<protein>
    <submittedName>
        <fullName evidence="1">Acetamidase/formamidase</fullName>
    </submittedName>
</protein>
<accession>A0A212QW94</accession>
<sequence>MPRTHLFPPDRVHYVWNNALPPVLEIDPGDTVIYELRDVTDNQITPASTAEDLTRLDWSRIYPLAGPLLVKGAQPGDVLEVEIVDLHPKGWGWTGIIPGYGLLAEEFEQPYLKIWDLSPGDHTFFREDIRIPLDPFCGTMGVAPREPGEHPVMPPGPFGGNMDIRHLTRGSRLFLPVQVEGALFSVGDAHAAQGDGEICVTAIEAPMYAVLRFYLHKGRSIEEPQFLCPKPLTAKYDEKGYYATTGIAPDLMVAAKKAVRYMIDHISQTYRMSREEAYILASVVVDLKISEVVDKPNWIVTAYLPLSIFR</sequence>
<gene>
    <name evidence="1" type="ORF">SAMN02746019_00007590</name>
</gene>
<keyword evidence="2" id="KW-1185">Reference proteome</keyword>
<dbReference type="RefSeq" id="WP_088571010.1">
    <property type="nucleotide sequence ID" value="NZ_FYEK01000027.1"/>
</dbReference>
<evidence type="ECO:0000313" key="1">
    <source>
        <dbReference type="EMBL" id="SNB63996.1"/>
    </source>
</evidence>
<dbReference type="Pfam" id="PF03069">
    <property type="entry name" value="FmdA_AmdA"/>
    <property type="match status" value="2"/>
</dbReference>
<dbReference type="AlphaFoldDB" id="A0A212QW94"/>
<dbReference type="Proteomes" id="UP000197025">
    <property type="component" value="Unassembled WGS sequence"/>
</dbReference>
<dbReference type="Gene3D" id="3.10.28.20">
    <property type="entry name" value="Acetamidase/Formamidase-like domains"/>
    <property type="match status" value="1"/>
</dbReference>
<dbReference type="OrthoDB" id="9811740at2"/>
<dbReference type="EMBL" id="FYEK01000027">
    <property type="protein sequence ID" value="SNB63996.1"/>
    <property type="molecule type" value="Genomic_DNA"/>
</dbReference>
<reference evidence="2" key="1">
    <citation type="submission" date="2017-06" db="EMBL/GenBank/DDBJ databases">
        <authorList>
            <person name="Varghese N."/>
            <person name="Submissions S."/>
        </authorList>
    </citation>
    <scope>NUCLEOTIDE SEQUENCE [LARGE SCALE GENOMIC DNA]</scope>
    <source>
        <strain evidence="2">JAD2</strain>
    </source>
</reference>